<name>A0A196SA37_BLAHN</name>
<evidence type="ECO:0000259" key="1">
    <source>
        <dbReference type="SMART" id="SM00385"/>
    </source>
</evidence>
<dbReference type="EMBL" id="LXWW01000312">
    <property type="protein sequence ID" value="OAO13888.1"/>
    <property type="molecule type" value="Genomic_DNA"/>
</dbReference>
<dbReference type="InterPro" id="IPR043198">
    <property type="entry name" value="Cyclin/Ssn8"/>
</dbReference>
<dbReference type="GO" id="GO:0016538">
    <property type="term" value="F:cyclin-dependent protein serine/threonine kinase regulator activity"/>
    <property type="evidence" value="ECO:0007669"/>
    <property type="project" value="InterPro"/>
</dbReference>
<dbReference type="PANTHER" id="PTHR10026">
    <property type="entry name" value="CYCLIN"/>
    <property type="match status" value="1"/>
</dbReference>
<feature type="domain" description="Cyclin-like" evidence="1">
    <location>
        <begin position="22"/>
        <end position="115"/>
    </location>
</feature>
<dbReference type="STRING" id="478820.A0A196SA37"/>
<protein>
    <submittedName>
        <fullName evidence="2">Cyclin-related protein</fullName>
    </submittedName>
</protein>
<dbReference type="Proteomes" id="UP000078348">
    <property type="component" value="Unassembled WGS sequence"/>
</dbReference>
<reference evidence="2 3" key="1">
    <citation type="submission" date="2016-05" db="EMBL/GenBank/DDBJ databases">
        <title>Nuclear genome of Blastocystis sp. subtype 1 NandII.</title>
        <authorList>
            <person name="Gentekaki E."/>
            <person name="Curtis B."/>
            <person name="Stairs C."/>
            <person name="Eme L."/>
            <person name="Herman E."/>
            <person name="Klimes V."/>
            <person name="Arias M.C."/>
            <person name="Elias M."/>
            <person name="Hilliou F."/>
            <person name="Klute M."/>
            <person name="Malik S.-B."/>
            <person name="Pightling A."/>
            <person name="Rachubinski R."/>
            <person name="Salas D."/>
            <person name="Schlacht A."/>
            <person name="Suga H."/>
            <person name="Archibald J."/>
            <person name="Ball S.G."/>
            <person name="Clark G."/>
            <person name="Dacks J."/>
            <person name="Van Der Giezen M."/>
            <person name="Tsaousis A."/>
            <person name="Roger A."/>
        </authorList>
    </citation>
    <scope>NUCLEOTIDE SEQUENCE [LARGE SCALE GENOMIC DNA]</scope>
    <source>
        <strain evidence="3">ATCC 50177 / NandII</strain>
    </source>
</reference>
<dbReference type="InterPro" id="IPR013763">
    <property type="entry name" value="Cyclin-like_dom"/>
</dbReference>
<proteinExistence type="predicted"/>
<dbReference type="OrthoDB" id="10264655at2759"/>
<evidence type="ECO:0000313" key="3">
    <source>
        <dbReference type="Proteomes" id="UP000078348"/>
    </source>
</evidence>
<accession>A0A196SA37</accession>
<evidence type="ECO:0000313" key="2">
    <source>
        <dbReference type="EMBL" id="OAO13888.1"/>
    </source>
</evidence>
<dbReference type="Gene3D" id="1.10.472.10">
    <property type="entry name" value="Cyclin-like"/>
    <property type="match status" value="2"/>
</dbReference>
<gene>
    <name evidence="2" type="ORF">AV274_4380</name>
</gene>
<organism evidence="2 3">
    <name type="scientific">Blastocystis sp. subtype 1 (strain ATCC 50177 / NandII)</name>
    <dbReference type="NCBI Taxonomy" id="478820"/>
    <lineage>
        <taxon>Eukaryota</taxon>
        <taxon>Sar</taxon>
        <taxon>Stramenopiles</taxon>
        <taxon>Bigyra</taxon>
        <taxon>Opalozoa</taxon>
        <taxon>Opalinata</taxon>
        <taxon>Blastocystidae</taxon>
        <taxon>Blastocystis</taxon>
    </lineage>
</organism>
<dbReference type="SUPFAM" id="SSF47954">
    <property type="entry name" value="Cyclin-like"/>
    <property type="match status" value="2"/>
</dbReference>
<dbReference type="AlphaFoldDB" id="A0A196SA37"/>
<dbReference type="PIRSF" id="PIRSF028758">
    <property type="entry name" value="Cyclin, C/H/G types"/>
    <property type="match status" value="1"/>
</dbReference>
<dbReference type="CDD" id="cd20546">
    <property type="entry name" value="CYCLIN_SpCG1C_ScCTK2-like_rpt2"/>
    <property type="match status" value="1"/>
</dbReference>
<dbReference type="GO" id="GO:0006357">
    <property type="term" value="P:regulation of transcription by RNA polymerase II"/>
    <property type="evidence" value="ECO:0007669"/>
    <property type="project" value="InterPro"/>
</dbReference>
<dbReference type="InterPro" id="IPR036915">
    <property type="entry name" value="Cyclin-like_sf"/>
</dbReference>
<keyword evidence="3" id="KW-1185">Reference proteome</keyword>
<dbReference type="SMART" id="SM00385">
    <property type="entry name" value="CYCLIN"/>
    <property type="match status" value="2"/>
</dbReference>
<comment type="caution">
    <text evidence="2">The sequence shown here is derived from an EMBL/GenBank/DDBJ whole genome shotgun (WGS) entry which is preliminary data.</text>
</comment>
<feature type="domain" description="Cyclin-like" evidence="1">
    <location>
        <begin position="128"/>
        <end position="210"/>
    </location>
</feature>
<sequence>MSRLQQGLSVRVADGEKDAVALRMQKTGVRLCLSETVIATGISYYYKFKEFGPVSSFSPLECATACLFLATKVCDETRKIRDILNCWKEADGASFDKEYYKLKERIVECEQVILRTFVFEVGTLHPFASFLNYCKSLGVRTETVQVGWSIIVDSYVFGVRKNYSVVSVAIAALYLAIRMVNDPSPVPEAWWTHLDDDTDELVACCHALLSMYD</sequence>